<dbReference type="AlphaFoldDB" id="A0A512NPA8"/>
<evidence type="ECO:0000313" key="1">
    <source>
        <dbReference type="EMBL" id="GEP60791.1"/>
    </source>
</evidence>
<dbReference type="SUPFAM" id="SSF53850">
    <property type="entry name" value="Periplasmic binding protein-like II"/>
    <property type="match status" value="1"/>
</dbReference>
<name>A0A512NPA8_9HYPH</name>
<protein>
    <submittedName>
        <fullName evidence="1">Phosphate ABC transporter substrate-binding protein</fullName>
    </submittedName>
</protein>
<reference evidence="1 2" key="1">
    <citation type="submission" date="2019-07" db="EMBL/GenBank/DDBJ databases">
        <title>Whole genome shotgun sequence of Reyranella soli NBRC 108950.</title>
        <authorList>
            <person name="Hosoyama A."/>
            <person name="Uohara A."/>
            <person name="Ohji S."/>
            <person name="Ichikawa N."/>
        </authorList>
    </citation>
    <scope>NUCLEOTIDE SEQUENCE [LARGE SCALE GENOMIC DNA]</scope>
    <source>
        <strain evidence="1 2">NBRC 108950</strain>
    </source>
</reference>
<organism evidence="1 2">
    <name type="scientific">Reyranella soli</name>
    <dbReference type="NCBI Taxonomy" id="1230389"/>
    <lineage>
        <taxon>Bacteria</taxon>
        <taxon>Pseudomonadati</taxon>
        <taxon>Pseudomonadota</taxon>
        <taxon>Alphaproteobacteria</taxon>
        <taxon>Hyphomicrobiales</taxon>
        <taxon>Reyranellaceae</taxon>
        <taxon>Reyranella</taxon>
    </lineage>
</organism>
<sequence>MIANARMYSVTPPVAALWRSLLGAILADTGAAIEIVDHAPPAPISELWQRPDKAAVFMCGLPYSLATPQPELVVAPVPSPTEYGGRACYWSDVVVRADSPFRTIEQTFGHRLALTTPESQSGYTALLHALMPYASSTPLYREIIEPRFTPMGALTAVIEGKAEVAPLDSYAFALLSKYAPELTTRTRTILRTEPTAVPLLVSSGPAPAAVTGAFLAARENKLTAALMDQLLLDRFARPEPAAYDDLKKRFLAMQAFWRRHPLAKTAHPLFAAELMTGV</sequence>
<dbReference type="PANTHER" id="PTHR35841">
    <property type="entry name" value="PHOSPHONATES-BINDING PERIPLASMIC PROTEIN"/>
    <property type="match status" value="1"/>
</dbReference>
<keyword evidence="2" id="KW-1185">Reference proteome</keyword>
<dbReference type="OrthoDB" id="9802896at2"/>
<dbReference type="Pfam" id="PF12974">
    <property type="entry name" value="Phosphonate-bd"/>
    <property type="match status" value="1"/>
</dbReference>
<accession>A0A512NPA8</accession>
<dbReference type="RefSeq" id="WP_147156123.1">
    <property type="nucleotide sequence ID" value="NZ_BKAJ01000183.1"/>
</dbReference>
<dbReference type="PANTHER" id="PTHR35841:SF1">
    <property type="entry name" value="PHOSPHONATES-BINDING PERIPLASMIC PROTEIN"/>
    <property type="match status" value="1"/>
</dbReference>
<dbReference type="EMBL" id="BKAJ01000183">
    <property type="protein sequence ID" value="GEP60791.1"/>
    <property type="molecule type" value="Genomic_DNA"/>
</dbReference>
<comment type="caution">
    <text evidence="1">The sequence shown here is derived from an EMBL/GenBank/DDBJ whole genome shotgun (WGS) entry which is preliminary data.</text>
</comment>
<proteinExistence type="predicted"/>
<dbReference type="Proteomes" id="UP000321058">
    <property type="component" value="Unassembled WGS sequence"/>
</dbReference>
<evidence type="ECO:0000313" key="2">
    <source>
        <dbReference type="Proteomes" id="UP000321058"/>
    </source>
</evidence>
<dbReference type="Gene3D" id="3.40.190.10">
    <property type="entry name" value="Periplasmic binding protein-like II"/>
    <property type="match status" value="1"/>
</dbReference>
<gene>
    <name evidence="1" type="ORF">RSO01_79570</name>
</gene>